<dbReference type="Pfam" id="PF21419">
    <property type="entry name" value="RoxA-like_Cyt-c"/>
    <property type="match status" value="1"/>
</dbReference>
<dbReference type="GO" id="GO:0046872">
    <property type="term" value="F:metal ion binding"/>
    <property type="evidence" value="ECO:0007669"/>
    <property type="project" value="UniProtKB-KW"/>
</dbReference>
<dbReference type="PROSITE" id="PS51257">
    <property type="entry name" value="PROKAR_LIPOPROTEIN"/>
    <property type="match status" value="1"/>
</dbReference>
<evidence type="ECO:0000313" key="6">
    <source>
        <dbReference type="EMBL" id="PPK75179.1"/>
    </source>
</evidence>
<gene>
    <name evidence="6" type="ORF">B0F87_10625</name>
</gene>
<dbReference type="Pfam" id="PF00034">
    <property type="entry name" value="Cytochrom_C"/>
    <property type="match status" value="1"/>
</dbReference>
<comment type="caution">
    <text evidence="6">The sequence shown here is derived from an EMBL/GenBank/DDBJ whole genome shotgun (WGS) entry which is preliminary data.</text>
</comment>
<dbReference type="AlphaFoldDB" id="A0A2S6HCG6"/>
<evidence type="ECO:0000256" key="1">
    <source>
        <dbReference type="ARBA" id="ARBA00022617"/>
    </source>
</evidence>
<keyword evidence="1 4" id="KW-0349">Heme</keyword>
<keyword evidence="2 4" id="KW-0479">Metal-binding</keyword>
<dbReference type="InterPro" id="IPR036909">
    <property type="entry name" value="Cyt_c-like_dom_sf"/>
</dbReference>
<dbReference type="PANTHER" id="PTHR30600:SF9">
    <property type="entry name" value="BLR7738 PROTEIN"/>
    <property type="match status" value="1"/>
</dbReference>
<evidence type="ECO:0000256" key="3">
    <source>
        <dbReference type="ARBA" id="ARBA00023004"/>
    </source>
</evidence>
<organism evidence="6 7">
    <name type="scientific">Methylobacter tundripaludum</name>
    <dbReference type="NCBI Taxonomy" id="173365"/>
    <lineage>
        <taxon>Bacteria</taxon>
        <taxon>Pseudomonadati</taxon>
        <taxon>Pseudomonadota</taxon>
        <taxon>Gammaproteobacteria</taxon>
        <taxon>Methylococcales</taxon>
        <taxon>Methylococcaceae</taxon>
        <taxon>Methylobacter</taxon>
    </lineage>
</organism>
<evidence type="ECO:0000259" key="5">
    <source>
        <dbReference type="PROSITE" id="PS51007"/>
    </source>
</evidence>
<reference evidence="6 7" key="1">
    <citation type="submission" date="2018-02" db="EMBL/GenBank/DDBJ databases">
        <title>Subsurface microbial communities from deep shales in Ohio and West Virginia, USA.</title>
        <authorList>
            <person name="Wrighton K."/>
        </authorList>
    </citation>
    <scope>NUCLEOTIDE SEQUENCE [LARGE SCALE GENOMIC DNA]</scope>
    <source>
        <strain evidence="6 7">OWC-DMM</strain>
    </source>
</reference>
<dbReference type="PANTHER" id="PTHR30600">
    <property type="entry name" value="CYTOCHROME C PEROXIDASE-RELATED"/>
    <property type="match status" value="1"/>
</dbReference>
<dbReference type="GO" id="GO:0004130">
    <property type="term" value="F:cytochrome-c peroxidase activity"/>
    <property type="evidence" value="ECO:0007669"/>
    <property type="project" value="TreeGrafter"/>
</dbReference>
<dbReference type="Proteomes" id="UP000240010">
    <property type="component" value="Unassembled WGS sequence"/>
</dbReference>
<evidence type="ECO:0000256" key="4">
    <source>
        <dbReference type="PROSITE-ProRule" id="PRU00433"/>
    </source>
</evidence>
<protein>
    <submittedName>
        <fullName evidence="6">Cytochrome c</fullName>
    </submittedName>
</protein>
<dbReference type="InterPro" id="IPR051395">
    <property type="entry name" value="Cytochrome_c_Peroxidase/MauG"/>
</dbReference>
<dbReference type="EMBL" id="PTIZ01000006">
    <property type="protein sequence ID" value="PPK75179.1"/>
    <property type="molecule type" value="Genomic_DNA"/>
</dbReference>
<dbReference type="PROSITE" id="PS51007">
    <property type="entry name" value="CYTC"/>
    <property type="match status" value="1"/>
</dbReference>
<dbReference type="RefSeq" id="WP_258076056.1">
    <property type="nucleotide sequence ID" value="NZ_PTIZ01000006.1"/>
</dbReference>
<dbReference type="GO" id="GO:0009055">
    <property type="term" value="F:electron transfer activity"/>
    <property type="evidence" value="ECO:0007669"/>
    <property type="project" value="InterPro"/>
</dbReference>
<name>A0A2S6HCG6_9GAMM</name>
<dbReference type="GO" id="GO:0020037">
    <property type="term" value="F:heme binding"/>
    <property type="evidence" value="ECO:0007669"/>
    <property type="project" value="InterPro"/>
</dbReference>
<dbReference type="InterPro" id="IPR009056">
    <property type="entry name" value="Cyt_c-like_dom"/>
</dbReference>
<dbReference type="SUPFAM" id="SSF46626">
    <property type="entry name" value="Cytochrome c"/>
    <property type="match status" value="1"/>
</dbReference>
<evidence type="ECO:0000256" key="2">
    <source>
        <dbReference type="ARBA" id="ARBA00022723"/>
    </source>
</evidence>
<proteinExistence type="predicted"/>
<feature type="domain" description="Cytochrome c" evidence="5">
    <location>
        <begin position="394"/>
        <end position="602"/>
    </location>
</feature>
<sequence>MKHLYILTLAGLLAACDGTELEAPKPPALVHEVPTNWPAAQQERTQAIDAHIQQHQVAYDRFANFPVSETDGIPFIILKLFPTVAPEFWGGKENFLEVIGLFNDERLVGYPAPRGIGFSGLSRKEAQGNIDFASFTCGGCHIGRVRLDDGSMKYLDGGINTEFNVIGFRQRVTQTLAKIYRGETDPAKQQKLVIDAFLAALDAAHQKDANFFYHNYSYENRKFDTAYEQAQIDLFKKQATTVTPKFIHTAEQVYRGWGIVVNKIYPEIKQEIMQGYPGTEDAIAFNAANAYFSLKNNPLTGLFAPLALPSHAGVTDIMAVWNQDTRNPRWNQDKTDLINGGGQWNGHIPLPIYKNIAAQLTIGFENIDVRVSAFADQLLDKLPSPAYPFAVDVELANKGKALFADNCAACHQPNNGKVYRNIGTHLGRAKIAGTLITLGARSSFTKVCSPTLTVDMNGTPEQPCAGYKGVSLAGKKELSMTSPGLHDGYNALPLIGIWAQGPYLHNGSIPTLYHMLMPSERPTHFVKSRLDFDKEKVGFSWDPNIPPNPARKEGYLLNTALSPALSNTGHDRNIQDGDKTFKLDWTDDKAGAMAIIEYLKTL</sequence>
<accession>A0A2S6HCG6</accession>
<dbReference type="Gene3D" id="1.10.760.10">
    <property type="entry name" value="Cytochrome c-like domain"/>
    <property type="match status" value="1"/>
</dbReference>
<evidence type="ECO:0000313" key="7">
    <source>
        <dbReference type="Proteomes" id="UP000240010"/>
    </source>
</evidence>
<keyword evidence="3 4" id="KW-0408">Iron</keyword>